<evidence type="ECO:0000313" key="2">
    <source>
        <dbReference type="EMBL" id="RDI48275.1"/>
    </source>
</evidence>
<feature type="chain" id="PRO_5039046742" description="Secreted protein" evidence="1">
    <location>
        <begin position="27"/>
        <end position="173"/>
    </location>
</feature>
<name>A0A370GX72_9NOCA</name>
<keyword evidence="1" id="KW-0732">Signal</keyword>
<evidence type="ECO:0000256" key="1">
    <source>
        <dbReference type="SAM" id="SignalP"/>
    </source>
</evidence>
<dbReference type="Proteomes" id="UP000255355">
    <property type="component" value="Unassembled WGS sequence"/>
</dbReference>
<dbReference type="PROSITE" id="PS51257">
    <property type="entry name" value="PROKAR_LIPOPROTEIN"/>
    <property type="match status" value="1"/>
</dbReference>
<evidence type="ECO:0008006" key="4">
    <source>
        <dbReference type="Google" id="ProtNLM"/>
    </source>
</evidence>
<comment type="caution">
    <text evidence="2">The sequence shown here is derived from an EMBL/GenBank/DDBJ whole genome shotgun (WGS) entry which is preliminary data.</text>
</comment>
<keyword evidence="3" id="KW-1185">Reference proteome</keyword>
<dbReference type="Pfam" id="PF20550">
    <property type="entry name" value="DUF6764"/>
    <property type="match status" value="1"/>
</dbReference>
<evidence type="ECO:0000313" key="3">
    <source>
        <dbReference type="Proteomes" id="UP000255355"/>
    </source>
</evidence>
<proteinExistence type="predicted"/>
<accession>A0A370GX72</accession>
<dbReference type="InterPro" id="IPR046652">
    <property type="entry name" value="DUF6764"/>
</dbReference>
<dbReference type="EMBL" id="QQAZ01000008">
    <property type="protein sequence ID" value="RDI48275.1"/>
    <property type="molecule type" value="Genomic_DNA"/>
</dbReference>
<dbReference type="AlphaFoldDB" id="A0A370GX72"/>
<feature type="signal peptide" evidence="1">
    <location>
        <begin position="1"/>
        <end position="26"/>
    </location>
</feature>
<dbReference type="OrthoDB" id="4570582at2"/>
<gene>
    <name evidence="2" type="ORF">DFR68_108104</name>
</gene>
<dbReference type="RefSeq" id="WP_068026925.1">
    <property type="nucleotide sequence ID" value="NZ_QQAZ01000008.1"/>
</dbReference>
<sequence length="173" mass="16188">MKLISAILCSATAVGVCACAAGTASATDVHCDSAAGGDVTIVDGQTACRAAADSGHARAAGLDGVGYARAAAGAIALGVGASGGIGASQGVTGVPVAIGLGPDAYALTSIGAAPGGDRVGITVAMSGSRAQLDSQEHAVVCLGSAALAWDSLSGNGCLATPVGLWHTASSALP</sequence>
<organism evidence="2 3">
    <name type="scientific">Nocardia mexicana</name>
    <dbReference type="NCBI Taxonomy" id="279262"/>
    <lineage>
        <taxon>Bacteria</taxon>
        <taxon>Bacillati</taxon>
        <taxon>Actinomycetota</taxon>
        <taxon>Actinomycetes</taxon>
        <taxon>Mycobacteriales</taxon>
        <taxon>Nocardiaceae</taxon>
        <taxon>Nocardia</taxon>
    </lineage>
</organism>
<reference evidence="2 3" key="1">
    <citation type="submission" date="2018-07" db="EMBL/GenBank/DDBJ databases">
        <title>Genomic Encyclopedia of Type Strains, Phase IV (KMG-IV): sequencing the most valuable type-strain genomes for metagenomic binning, comparative biology and taxonomic classification.</title>
        <authorList>
            <person name="Goeker M."/>
        </authorList>
    </citation>
    <scope>NUCLEOTIDE SEQUENCE [LARGE SCALE GENOMIC DNA]</scope>
    <source>
        <strain evidence="2 3">DSM 44952</strain>
    </source>
</reference>
<dbReference type="STRING" id="1210089.GCA_001613165_05928"/>
<protein>
    <recommendedName>
        <fullName evidence="4">Secreted protein</fullName>
    </recommendedName>
</protein>